<evidence type="ECO:0000313" key="4">
    <source>
        <dbReference type="EMBL" id="MDT0649745.1"/>
    </source>
</evidence>
<dbReference type="EMBL" id="JAVRHP010000022">
    <property type="protein sequence ID" value="MDT0649745.1"/>
    <property type="molecule type" value="Genomic_DNA"/>
</dbReference>
<comment type="caution">
    <text evidence="4">The sequence shown here is derived from an EMBL/GenBank/DDBJ whole genome shotgun (WGS) entry which is preliminary data.</text>
</comment>
<evidence type="ECO:0000259" key="3">
    <source>
        <dbReference type="Pfam" id="PF20434"/>
    </source>
</evidence>
<sequence>MKKHFLILLLIAATTSVMAQHETLPLWPDEIPNSQKSDEKELSAKDGINWITKVQEPNIAVYLPAKQSATGQAVVICPGGGYAGLAYDWEGTDFAKWLNSKGIAGIVLKYRLPGSKSVKVSYEAPLQDVQRAIRMVRAHSQDWNINKNKVGVIGFSAGGHLASTLGTHFDHQDSFEKDFVDALSARPDFMALIYPVITMDEKFTHQGSKNALLGNNPSKELVENFSNELQVKQNTPPTFLIHATDDESVPVENSLRFYEALKAKKIPVEMHIYPEGGHGFSFGLGKGYLSSWTDRLADWLHGLNEENP</sequence>
<feature type="domain" description="BD-FAE-like" evidence="3">
    <location>
        <begin position="61"/>
        <end position="261"/>
    </location>
</feature>
<dbReference type="InterPro" id="IPR029058">
    <property type="entry name" value="AB_hydrolase_fold"/>
</dbReference>
<evidence type="ECO:0000256" key="2">
    <source>
        <dbReference type="SAM" id="SignalP"/>
    </source>
</evidence>
<accession>A0ABU3CTS2</accession>
<evidence type="ECO:0000256" key="1">
    <source>
        <dbReference type="ARBA" id="ARBA00022801"/>
    </source>
</evidence>
<dbReference type="GO" id="GO:0016787">
    <property type="term" value="F:hydrolase activity"/>
    <property type="evidence" value="ECO:0007669"/>
    <property type="project" value="UniProtKB-KW"/>
</dbReference>
<dbReference type="SUPFAM" id="SSF53474">
    <property type="entry name" value="alpha/beta-Hydrolases"/>
    <property type="match status" value="1"/>
</dbReference>
<dbReference type="RefSeq" id="WP_311483903.1">
    <property type="nucleotide sequence ID" value="NZ_JAVRHP010000022.1"/>
</dbReference>
<keyword evidence="2" id="KW-0732">Signal</keyword>
<dbReference type="PANTHER" id="PTHR48081">
    <property type="entry name" value="AB HYDROLASE SUPERFAMILY PROTEIN C4A8.06C"/>
    <property type="match status" value="1"/>
</dbReference>
<dbReference type="PANTHER" id="PTHR48081:SF6">
    <property type="entry name" value="PEPTIDASE S9 PROLYL OLIGOPEPTIDASE CATALYTIC DOMAIN-CONTAINING PROTEIN"/>
    <property type="match status" value="1"/>
</dbReference>
<gene>
    <name evidence="4" type="ORF">RM529_06290</name>
</gene>
<evidence type="ECO:0000313" key="5">
    <source>
        <dbReference type="Proteomes" id="UP001248819"/>
    </source>
</evidence>
<proteinExistence type="predicted"/>
<dbReference type="Proteomes" id="UP001248819">
    <property type="component" value="Unassembled WGS sequence"/>
</dbReference>
<feature type="signal peptide" evidence="2">
    <location>
        <begin position="1"/>
        <end position="19"/>
    </location>
</feature>
<reference evidence="4 5" key="1">
    <citation type="submission" date="2023-09" db="EMBL/GenBank/DDBJ databases">
        <authorList>
            <person name="Rey-Velasco X."/>
        </authorList>
    </citation>
    <scope>NUCLEOTIDE SEQUENCE [LARGE SCALE GENOMIC DNA]</scope>
    <source>
        <strain evidence="4 5">F297</strain>
    </source>
</reference>
<dbReference type="InterPro" id="IPR049492">
    <property type="entry name" value="BD-FAE-like_dom"/>
</dbReference>
<protein>
    <submittedName>
        <fullName evidence="4">Alpha/beta hydrolase</fullName>
    </submittedName>
</protein>
<dbReference type="Gene3D" id="3.40.50.1820">
    <property type="entry name" value="alpha/beta hydrolase"/>
    <property type="match status" value="1"/>
</dbReference>
<dbReference type="InterPro" id="IPR050300">
    <property type="entry name" value="GDXG_lipolytic_enzyme"/>
</dbReference>
<organism evidence="4 5">
    <name type="scientific">Autumnicola edwardsiae</name>
    <dbReference type="NCBI Taxonomy" id="3075594"/>
    <lineage>
        <taxon>Bacteria</taxon>
        <taxon>Pseudomonadati</taxon>
        <taxon>Bacteroidota</taxon>
        <taxon>Flavobacteriia</taxon>
        <taxon>Flavobacteriales</taxon>
        <taxon>Flavobacteriaceae</taxon>
        <taxon>Autumnicola</taxon>
    </lineage>
</organism>
<name>A0ABU3CTS2_9FLAO</name>
<dbReference type="Pfam" id="PF20434">
    <property type="entry name" value="BD-FAE"/>
    <property type="match status" value="1"/>
</dbReference>
<keyword evidence="1 4" id="KW-0378">Hydrolase</keyword>
<keyword evidence="5" id="KW-1185">Reference proteome</keyword>
<feature type="chain" id="PRO_5046943949" evidence="2">
    <location>
        <begin position="20"/>
        <end position="308"/>
    </location>
</feature>